<gene>
    <name evidence="3" type="ORF">CFX1CAM_1979</name>
</gene>
<reference evidence="4" key="1">
    <citation type="submission" date="2017-05" db="EMBL/GenBank/DDBJ databases">
        <authorList>
            <person name="Kirkegaard R."/>
            <person name="Mcilroy J S."/>
        </authorList>
    </citation>
    <scope>NUCLEOTIDE SEQUENCE [LARGE SCALE GENOMIC DNA]</scope>
</reference>
<evidence type="ECO:0000313" key="4">
    <source>
        <dbReference type="Proteomes" id="UP000195514"/>
    </source>
</evidence>
<dbReference type="InterPro" id="IPR050523">
    <property type="entry name" value="AKR_Detox_Biosynth"/>
</dbReference>
<dbReference type="InterPro" id="IPR036812">
    <property type="entry name" value="NAD(P)_OxRdtase_dom_sf"/>
</dbReference>
<evidence type="ECO:0000313" key="3">
    <source>
        <dbReference type="EMBL" id="SMX55044.1"/>
    </source>
</evidence>
<dbReference type="KEGG" id="abat:CFX1CAM_1979"/>
<evidence type="ECO:0000259" key="2">
    <source>
        <dbReference type="Pfam" id="PF00248"/>
    </source>
</evidence>
<dbReference type="Proteomes" id="UP000195514">
    <property type="component" value="Chromosome I"/>
</dbReference>
<dbReference type="PANTHER" id="PTHR43364">
    <property type="entry name" value="NADH-SPECIFIC METHYLGLYOXAL REDUCTASE-RELATED"/>
    <property type="match status" value="1"/>
</dbReference>
<name>A0A1Y6K5Z9_9CHLR</name>
<dbReference type="RefSeq" id="WP_197687125.1">
    <property type="nucleotide sequence ID" value="NZ_LT859958.1"/>
</dbReference>
<dbReference type="Gene3D" id="3.20.20.100">
    <property type="entry name" value="NADP-dependent oxidoreductase domain"/>
    <property type="match status" value="1"/>
</dbReference>
<dbReference type="AlphaFoldDB" id="A0A1Y6K5Z9"/>
<keyword evidence="1" id="KW-0560">Oxidoreductase</keyword>
<dbReference type="InterPro" id="IPR023210">
    <property type="entry name" value="NADP_OxRdtase_dom"/>
</dbReference>
<dbReference type="PANTHER" id="PTHR43364:SF4">
    <property type="entry name" value="NAD(P)-LINKED OXIDOREDUCTASE SUPERFAMILY PROTEIN"/>
    <property type="match status" value="1"/>
</dbReference>
<protein>
    <submittedName>
        <fullName evidence="3">NADP-dependent oxidoreductase domain protein</fullName>
    </submittedName>
</protein>
<organism evidence="3 4">
    <name type="scientific">Candidatus Brevifilum fermentans</name>
    <dbReference type="NCBI Taxonomy" id="1986204"/>
    <lineage>
        <taxon>Bacteria</taxon>
        <taxon>Bacillati</taxon>
        <taxon>Chloroflexota</taxon>
        <taxon>Anaerolineae</taxon>
        <taxon>Anaerolineales</taxon>
        <taxon>Anaerolineaceae</taxon>
        <taxon>Candidatus Brevifilum</taxon>
    </lineage>
</organism>
<dbReference type="EMBL" id="LT859958">
    <property type="protein sequence ID" value="SMX55044.1"/>
    <property type="molecule type" value="Genomic_DNA"/>
</dbReference>
<sequence>MADIEKRVLGKSGIEVTKLSLGLWAVGGDEWGAVDDRESLDLISAALDMGINFFDTADVYGLGHSEELLGQAMKGRRDQFVVATKIGWVGFDHQARVSVYDTADKVIAGVESNLRRLNTDYVDLIQYHIDFREPNMEAYIEGFQKLQAQGKVRAYGLSTSDFEYLQAFNADNLASTLQIDYSILNRTAEAEIFPYTLEKNLGVLVRGPLAMGILTGKFTPESTFGEGDFRQRWTGNQDEYRVFLEDLEKVEKLKELTNGRTLSQLALQFVMANPAVTVAIPGAKRVSQLEENIKAALLPPLTAEEMALIDAITPPGGGRKIWPA</sequence>
<dbReference type="Pfam" id="PF00248">
    <property type="entry name" value="Aldo_ket_red"/>
    <property type="match status" value="1"/>
</dbReference>
<proteinExistence type="predicted"/>
<dbReference type="GO" id="GO:0005829">
    <property type="term" value="C:cytosol"/>
    <property type="evidence" value="ECO:0007669"/>
    <property type="project" value="TreeGrafter"/>
</dbReference>
<evidence type="ECO:0000256" key="1">
    <source>
        <dbReference type="ARBA" id="ARBA00023002"/>
    </source>
</evidence>
<keyword evidence="4" id="KW-1185">Reference proteome</keyword>
<accession>A0A1Y6K5Z9</accession>
<feature type="domain" description="NADP-dependent oxidoreductase" evidence="2">
    <location>
        <begin position="18"/>
        <end position="312"/>
    </location>
</feature>
<dbReference type="SUPFAM" id="SSF51430">
    <property type="entry name" value="NAD(P)-linked oxidoreductase"/>
    <property type="match status" value="1"/>
</dbReference>
<dbReference type="GO" id="GO:0016491">
    <property type="term" value="F:oxidoreductase activity"/>
    <property type="evidence" value="ECO:0007669"/>
    <property type="project" value="UniProtKB-KW"/>
</dbReference>